<keyword evidence="3" id="KW-1185">Reference proteome</keyword>
<name>A0AAN6XGW5_9PEZI</name>
<dbReference type="InterPro" id="IPR022617">
    <property type="entry name" value="Rad60/SUMO-like_dom"/>
</dbReference>
<sequence length="204" mass="23805">MFKRRVHQDFQAILLNWLEKHQGLGLTLDRDALFITWKGNKVYTYSTLSSLKIEVDEQGEVVYPNAEGYHQMKGGGAVHLEVWDEETYKDWVEWKDKDRAFRYGLVEAKEEEEGDAEPAPEVPKKKGIRVVLKAKDLEPLKMSVQEDITVGNMIEVFRQKRDIGDEWHVSMWLEGDELEEDTLVKDADIDPDEPNQFEVHMKKI</sequence>
<feature type="domain" description="Rad60/SUMO-like" evidence="1">
    <location>
        <begin position="128"/>
        <end position="191"/>
    </location>
</feature>
<proteinExistence type="predicted"/>
<gene>
    <name evidence="2" type="ORF">QBC40DRAFT_283869</name>
</gene>
<evidence type="ECO:0000313" key="3">
    <source>
        <dbReference type="Proteomes" id="UP001303160"/>
    </source>
</evidence>
<dbReference type="Proteomes" id="UP001303160">
    <property type="component" value="Unassembled WGS sequence"/>
</dbReference>
<dbReference type="Pfam" id="PF11976">
    <property type="entry name" value="Rad60-SLD"/>
    <property type="match status" value="1"/>
</dbReference>
<dbReference type="Gene3D" id="3.10.20.90">
    <property type="entry name" value="Phosphatidylinositol 3-kinase Catalytic Subunit, Chain A, domain 1"/>
    <property type="match status" value="1"/>
</dbReference>
<dbReference type="EMBL" id="MU863947">
    <property type="protein sequence ID" value="KAK4198362.1"/>
    <property type="molecule type" value="Genomic_DNA"/>
</dbReference>
<evidence type="ECO:0000313" key="2">
    <source>
        <dbReference type="EMBL" id="KAK4198362.1"/>
    </source>
</evidence>
<accession>A0AAN6XGW5</accession>
<protein>
    <recommendedName>
        <fullName evidence="1">Rad60/SUMO-like domain-containing protein</fullName>
    </recommendedName>
</protein>
<reference evidence="2" key="2">
    <citation type="submission" date="2023-05" db="EMBL/GenBank/DDBJ databases">
        <authorList>
            <consortium name="Lawrence Berkeley National Laboratory"/>
            <person name="Steindorff A."/>
            <person name="Hensen N."/>
            <person name="Bonometti L."/>
            <person name="Westerberg I."/>
            <person name="Brannstrom I.O."/>
            <person name="Guillou S."/>
            <person name="Cros-Aarteil S."/>
            <person name="Calhoun S."/>
            <person name="Haridas S."/>
            <person name="Kuo A."/>
            <person name="Mondo S."/>
            <person name="Pangilinan J."/>
            <person name="Riley R."/>
            <person name="Labutti K."/>
            <person name="Andreopoulos B."/>
            <person name="Lipzen A."/>
            <person name="Chen C."/>
            <person name="Yanf M."/>
            <person name="Daum C."/>
            <person name="Ng V."/>
            <person name="Clum A."/>
            <person name="Ohm R."/>
            <person name="Martin F."/>
            <person name="Silar P."/>
            <person name="Natvig D."/>
            <person name="Lalanne C."/>
            <person name="Gautier V."/>
            <person name="Ament-Velasquez S.L."/>
            <person name="Kruys A."/>
            <person name="Hutchinson M.I."/>
            <person name="Powell A.J."/>
            <person name="Barry K."/>
            <person name="Miller A.N."/>
            <person name="Grigoriev I.V."/>
            <person name="Debuchy R."/>
            <person name="Gladieux P."/>
            <person name="Thoren M.H."/>
            <person name="Johannesson H."/>
        </authorList>
    </citation>
    <scope>NUCLEOTIDE SEQUENCE</scope>
    <source>
        <strain evidence="2">CBS 315.58</strain>
    </source>
</reference>
<comment type="caution">
    <text evidence="2">The sequence shown here is derived from an EMBL/GenBank/DDBJ whole genome shotgun (WGS) entry which is preliminary data.</text>
</comment>
<organism evidence="2 3">
    <name type="scientific">Triangularia verruculosa</name>
    <dbReference type="NCBI Taxonomy" id="2587418"/>
    <lineage>
        <taxon>Eukaryota</taxon>
        <taxon>Fungi</taxon>
        <taxon>Dikarya</taxon>
        <taxon>Ascomycota</taxon>
        <taxon>Pezizomycotina</taxon>
        <taxon>Sordariomycetes</taxon>
        <taxon>Sordariomycetidae</taxon>
        <taxon>Sordariales</taxon>
        <taxon>Podosporaceae</taxon>
        <taxon>Triangularia</taxon>
    </lineage>
</organism>
<reference evidence="2" key="1">
    <citation type="journal article" date="2023" name="Mol. Phylogenet. Evol.">
        <title>Genome-scale phylogeny and comparative genomics of the fungal order Sordariales.</title>
        <authorList>
            <person name="Hensen N."/>
            <person name="Bonometti L."/>
            <person name="Westerberg I."/>
            <person name="Brannstrom I.O."/>
            <person name="Guillou S."/>
            <person name="Cros-Aarteil S."/>
            <person name="Calhoun S."/>
            <person name="Haridas S."/>
            <person name="Kuo A."/>
            <person name="Mondo S."/>
            <person name="Pangilinan J."/>
            <person name="Riley R."/>
            <person name="LaButti K."/>
            <person name="Andreopoulos B."/>
            <person name="Lipzen A."/>
            <person name="Chen C."/>
            <person name="Yan M."/>
            <person name="Daum C."/>
            <person name="Ng V."/>
            <person name="Clum A."/>
            <person name="Steindorff A."/>
            <person name="Ohm R.A."/>
            <person name="Martin F."/>
            <person name="Silar P."/>
            <person name="Natvig D.O."/>
            <person name="Lalanne C."/>
            <person name="Gautier V."/>
            <person name="Ament-Velasquez S.L."/>
            <person name="Kruys A."/>
            <person name="Hutchinson M.I."/>
            <person name="Powell A.J."/>
            <person name="Barry K."/>
            <person name="Miller A.N."/>
            <person name="Grigoriev I.V."/>
            <person name="Debuchy R."/>
            <person name="Gladieux P."/>
            <person name="Hiltunen Thoren M."/>
            <person name="Johannesson H."/>
        </authorList>
    </citation>
    <scope>NUCLEOTIDE SEQUENCE</scope>
    <source>
        <strain evidence="2">CBS 315.58</strain>
    </source>
</reference>
<dbReference type="AlphaFoldDB" id="A0AAN6XGW5"/>
<evidence type="ECO:0000259" key="1">
    <source>
        <dbReference type="Pfam" id="PF11976"/>
    </source>
</evidence>